<feature type="binding site" evidence="9">
    <location>
        <position position="343"/>
    </location>
    <ligand>
        <name>K(+)</name>
        <dbReference type="ChEBI" id="CHEBI:29103"/>
    </ligand>
</feature>
<dbReference type="UniPathway" id="UPA00916">
    <property type="reaction ID" value="UER00889"/>
</dbReference>
<dbReference type="VEuPathDB" id="GiardiaDB:QR46_1820"/>
<comment type="pathway">
    <text evidence="9">Carbohydrate metabolism; D-ribose degradation; D-ribose 5-phosphate from beta-D-ribopyranose: step 2/2.</text>
</comment>
<dbReference type="EC" id="2.7.1.15" evidence="9"/>
<dbReference type="AlphaFoldDB" id="A0A132NVV6"/>
<keyword evidence="6 9" id="KW-0460">Magnesium</keyword>
<protein>
    <recommendedName>
        <fullName evidence="9">Ribokinase</fullName>
        <shortName evidence="9">RK</shortName>
        <ecNumber evidence="9">2.7.1.15</ecNumber>
    </recommendedName>
</protein>
<feature type="binding site" evidence="9">
    <location>
        <position position="296"/>
    </location>
    <ligand>
        <name>substrate</name>
    </ligand>
</feature>
<feature type="binding site" evidence="9">
    <location>
        <position position="349"/>
    </location>
    <ligand>
        <name>K(+)</name>
        <dbReference type="ChEBI" id="CHEBI:29103"/>
    </ligand>
</feature>
<comment type="cofactor">
    <cofactor evidence="9">
        <name>Mg(2+)</name>
        <dbReference type="ChEBI" id="CHEBI:18420"/>
    </cofactor>
    <text evidence="9">Requires a divalent cation, most likely magnesium in vivo, as an electrophilic catalyst to aid phosphoryl group transfer. It is the chelate of the metal and the nucleotide that is the actual substrate.</text>
</comment>
<keyword evidence="8 9" id="KW-0119">Carbohydrate metabolism</keyword>
<keyword evidence="3 9" id="KW-0547">Nucleotide-binding</keyword>
<feature type="active site" description="Proton acceptor" evidence="9">
    <location>
        <position position="296"/>
    </location>
</feature>
<dbReference type="PRINTS" id="PR00990">
    <property type="entry name" value="RIBOKINASE"/>
</dbReference>
<comment type="catalytic activity">
    <reaction evidence="9">
        <text>D-ribose + ATP = D-ribose 5-phosphate + ADP + H(+)</text>
        <dbReference type="Rhea" id="RHEA:13697"/>
        <dbReference type="ChEBI" id="CHEBI:15378"/>
        <dbReference type="ChEBI" id="CHEBI:30616"/>
        <dbReference type="ChEBI" id="CHEBI:47013"/>
        <dbReference type="ChEBI" id="CHEBI:78346"/>
        <dbReference type="ChEBI" id="CHEBI:456216"/>
        <dbReference type="EC" id="2.7.1.15"/>
    </reaction>
</comment>
<keyword evidence="9" id="KW-0963">Cytoplasm</keyword>
<organism evidence="11 12">
    <name type="scientific">Giardia duodenalis assemblage B</name>
    <dbReference type="NCBI Taxonomy" id="1394984"/>
    <lineage>
        <taxon>Eukaryota</taxon>
        <taxon>Metamonada</taxon>
        <taxon>Diplomonadida</taxon>
        <taxon>Hexamitidae</taxon>
        <taxon>Giardiinae</taxon>
        <taxon>Giardia</taxon>
    </lineage>
</organism>
<feature type="binding site" evidence="9">
    <location>
        <begin position="261"/>
        <end position="266"/>
    </location>
    <ligand>
        <name>ATP</name>
        <dbReference type="ChEBI" id="CHEBI:30616"/>
    </ligand>
</feature>
<keyword evidence="9" id="KW-0539">Nucleus</keyword>
<comment type="activity regulation">
    <text evidence="9">Activated by a monovalent cation that binds near, but not in, the active site. The most likely occupant of the site in vivo is potassium. Ion binding induces a conformational change that may alter substrate affinity.</text>
</comment>
<gene>
    <name evidence="11" type="ORF">QR46_1820</name>
</gene>
<dbReference type="SUPFAM" id="SSF53613">
    <property type="entry name" value="Ribokinase-like"/>
    <property type="match status" value="1"/>
</dbReference>
<evidence type="ECO:0000313" key="12">
    <source>
        <dbReference type="Proteomes" id="UP000070089"/>
    </source>
</evidence>
<dbReference type="Gene3D" id="3.40.1190.20">
    <property type="match status" value="1"/>
</dbReference>
<feature type="binding site" evidence="9">
    <location>
        <position position="345"/>
    </location>
    <ligand>
        <name>K(+)</name>
        <dbReference type="ChEBI" id="CHEBI:29103"/>
    </ligand>
</feature>
<dbReference type="PANTHER" id="PTHR10584:SF166">
    <property type="entry name" value="RIBOKINASE"/>
    <property type="match status" value="1"/>
</dbReference>
<accession>A0A132NVV6</accession>
<dbReference type="GO" id="GO:0046872">
    <property type="term" value="F:metal ion binding"/>
    <property type="evidence" value="ECO:0007669"/>
    <property type="project" value="UniProtKB-KW"/>
</dbReference>
<comment type="similarity">
    <text evidence="9">Belongs to the carbohydrate kinase PfkB family. Ribokinase subfamily.</text>
</comment>
<feature type="binding site" evidence="9">
    <location>
        <position position="219"/>
    </location>
    <ligand>
        <name>ATP</name>
        <dbReference type="ChEBI" id="CHEBI:30616"/>
    </ligand>
</feature>
<dbReference type="InterPro" id="IPR011611">
    <property type="entry name" value="PfkB_dom"/>
</dbReference>
<feature type="binding site" evidence="9">
    <location>
        <begin position="38"/>
        <end position="40"/>
    </location>
    <ligand>
        <name>substrate</name>
    </ligand>
</feature>
<feature type="binding site" evidence="9">
    <location>
        <begin position="65"/>
        <end position="69"/>
    </location>
    <ligand>
        <name>substrate</name>
    </ligand>
</feature>
<dbReference type="Proteomes" id="UP000070089">
    <property type="component" value="Unassembled WGS sequence"/>
</dbReference>
<sequence>MQFNITTNYTYHSSEARKHKKFMTTASAAKIVIIGSYNRDLVWYVKDFPVGGQTINGSFATSHGGKGSNQAIACGKVLRDPSKVFFVGAVGKDTFGDEILAHYKELGIPNCIKQVSGAPTGNAGIFVAESGENMIVISEGANGMLKPSLAPDLMAILVKATLVVMQCEISPENTLLFVDIIKQAKAQNSGLRFVFNPAPYRADYDFSKILSITDIFCPNELEALEISGTGKLEGTCDDSMMNTLVEKLSKLSPTLKFVLFTLGSRGSRVIQTKSYDSKAIGIYSHGRAIDTSGAGDCFIGSFCVRLMELAEESTGGSSALDSIDSIAEAARFASVAAGISVTRKGTSASVPQRQEVDEALSKFSGK</sequence>
<evidence type="ECO:0000256" key="1">
    <source>
        <dbReference type="ARBA" id="ARBA00022679"/>
    </source>
</evidence>
<feature type="binding site" evidence="9">
    <location>
        <position position="292"/>
    </location>
    <ligand>
        <name>K(+)</name>
        <dbReference type="ChEBI" id="CHEBI:29103"/>
    </ligand>
</feature>
<dbReference type="HAMAP" id="MF_01987">
    <property type="entry name" value="Ribokinase"/>
    <property type="match status" value="1"/>
</dbReference>
<dbReference type="InterPro" id="IPR002139">
    <property type="entry name" value="Ribo/fructo_kinase"/>
</dbReference>
<dbReference type="CDD" id="cd01174">
    <property type="entry name" value="ribokinase"/>
    <property type="match status" value="1"/>
</dbReference>
<evidence type="ECO:0000256" key="5">
    <source>
        <dbReference type="ARBA" id="ARBA00022840"/>
    </source>
</evidence>
<reference evidence="11 12" key="1">
    <citation type="journal article" date="2015" name="Mol. Biochem. Parasitol.">
        <title>Identification of polymorphic genes for use in assemblage B genotyping assays through comparative genomics of multiple assemblage B Giardia duodenalis isolates.</title>
        <authorList>
            <person name="Wielinga C."/>
            <person name="Thompson R.C."/>
            <person name="Monis P."/>
            <person name="Ryan U."/>
        </authorList>
    </citation>
    <scope>NUCLEOTIDE SEQUENCE [LARGE SCALE GENOMIC DNA]</scope>
    <source>
        <strain evidence="11 12">BAH15c1</strain>
    </source>
</reference>
<feature type="domain" description="Carbohydrate kinase PfkB" evidence="10">
    <location>
        <begin position="29"/>
        <end position="352"/>
    </location>
</feature>
<evidence type="ECO:0000256" key="9">
    <source>
        <dbReference type="HAMAP-Rule" id="MF_03215"/>
    </source>
</evidence>
<proteinExistence type="inferred from homology"/>
<dbReference type="GO" id="GO:0005737">
    <property type="term" value="C:cytoplasm"/>
    <property type="evidence" value="ECO:0007669"/>
    <property type="project" value="UniProtKB-SubCell"/>
</dbReference>
<comment type="caution">
    <text evidence="9">Lacks conserved residue(s) required for the propagation of feature annotation.</text>
</comment>
<dbReference type="OrthoDB" id="415590at2759"/>
<evidence type="ECO:0000313" key="11">
    <source>
        <dbReference type="EMBL" id="KWX14194.1"/>
    </source>
</evidence>
<comment type="subunit">
    <text evidence="9">Homodimer.</text>
</comment>
<keyword evidence="1 9" id="KW-0808">Transferase</keyword>
<evidence type="ECO:0000256" key="8">
    <source>
        <dbReference type="ARBA" id="ARBA00023277"/>
    </source>
</evidence>
<dbReference type="GO" id="GO:0005634">
    <property type="term" value="C:nucleus"/>
    <property type="evidence" value="ECO:0007669"/>
    <property type="project" value="UniProtKB-SubCell"/>
</dbReference>
<evidence type="ECO:0000256" key="4">
    <source>
        <dbReference type="ARBA" id="ARBA00022777"/>
    </source>
</evidence>
<feature type="binding site" evidence="9">
    <location>
        <position position="290"/>
    </location>
    <ligand>
        <name>K(+)</name>
        <dbReference type="ChEBI" id="CHEBI:29103"/>
    </ligand>
</feature>
<dbReference type="GO" id="GO:0019303">
    <property type="term" value="P:D-ribose catabolic process"/>
    <property type="evidence" value="ECO:0007669"/>
    <property type="project" value="UniProtKB-UniRule"/>
</dbReference>
<evidence type="ECO:0000256" key="7">
    <source>
        <dbReference type="ARBA" id="ARBA00022958"/>
    </source>
</evidence>
<evidence type="ECO:0000256" key="3">
    <source>
        <dbReference type="ARBA" id="ARBA00022741"/>
    </source>
</evidence>
<comment type="caution">
    <text evidence="11">The sequence shown here is derived from an EMBL/GenBank/DDBJ whole genome shotgun (WGS) entry which is preliminary data.</text>
</comment>
<evidence type="ECO:0000256" key="6">
    <source>
        <dbReference type="ARBA" id="ARBA00022842"/>
    </source>
</evidence>
<evidence type="ECO:0000259" key="10">
    <source>
        <dbReference type="Pfam" id="PF00294"/>
    </source>
</evidence>
<dbReference type="PANTHER" id="PTHR10584">
    <property type="entry name" value="SUGAR KINASE"/>
    <property type="match status" value="1"/>
</dbReference>
<dbReference type="GO" id="GO:0005524">
    <property type="term" value="F:ATP binding"/>
    <property type="evidence" value="ECO:0007669"/>
    <property type="project" value="UniProtKB-UniRule"/>
</dbReference>
<name>A0A132NVV6_GIAIN</name>
<feature type="binding site" evidence="9">
    <location>
        <position position="340"/>
    </location>
    <ligand>
        <name>K(+)</name>
        <dbReference type="ChEBI" id="CHEBI:29103"/>
    </ligand>
</feature>
<keyword evidence="5 9" id="KW-0067">ATP-binding</keyword>
<feature type="binding site" evidence="9">
    <location>
        <begin position="295"/>
        <end position="296"/>
    </location>
    <ligand>
        <name>ATP</name>
        <dbReference type="ChEBI" id="CHEBI:30616"/>
    </ligand>
</feature>
<comment type="subcellular location">
    <subcellularLocation>
        <location evidence="9">Cytoplasm</location>
    </subcellularLocation>
    <subcellularLocation>
        <location evidence="9">Nucleus</location>
    </subcellularLocation>
</comment>
<dbReference type="Pfam" id="PF00294">
    <property type="entry name" value="PfkB"/>
    <property type="match status" value="1"/>
</dbReference>
<comment type="function">
    <text evidence="9">Catalyzes the phosphorylation of ribose at O-5 in a reaction requiring ATP and magnesium. The resulting D-ribose-5-phosphate can then be used either for sythesis of nucleotides, histidine, and tryptophan, or as a component of the pentose phosphate pathway.</text>
</comment>
<keyword evidence="2 9" id="KW-0479">Metal-binding</keyword>
<keyword evidence="4 9" id="KW-0418">Kinase</keyword>
<feature type="binding site" evidence="9">
    <location>
        <position position="168"/>
    </location>
    <ligand>
        <name>substrate</name>
    </ligand>
</feature>
<dbReference type="GO" id="GO:0004747">
    <property type="term" value="F:ribokinase activity"/>
    <property type="evidence" value="ECO:0007669"/>
    <property type="project" value="UniProtKB-UniRule"/>
</dbReference>
<evidence type="ECO:0000256" key="2">
    <source>
        <dbReference type="ARBA" id="ARBA00022723"/>
    </source>
</evidence>
<dbReference type="InterPro" id="IPR029056">
    <property type="entry name" value="Ribokinase-like"/>
</dbReference>
<dbReference type="InterPro" id="IPR011877">
    <property type="entry name" value="Ribokinase"/>
</dbReference>
<dbReference type="EMBL" id="JXTI01000041">
    <property type="protein sequence ID" value="KWX14194.1"/>
    <property type="molecule type" value="Genomic_DNA"/>
</dbReference>
<keyword evidence="7 9" id="KW-0630">Potassium</keyword>